<dbReference type="WBParaSite" id="ACRNAN_scaffold2012.g22528.t1">
    <property type="protein sequence ID" value="ACRNAN_scaffold2012.g22528.t1"/>
    <property type="gene ID" value="ACRNAN_scaffold2012.g22528"/>
</dbReference>
<keyword evidence="1" id="KW-1133">Transmembrane helix</keyword>
<sequence>MLSIIETMAQKVVMFLPSGPIADFFKQTKKLIIFFGMVNTVNAIVLTGSIWMAATIDPAYEQFLGLKESQGNIYATFLDQAIKEQDSAILINVQNNPWAYFYVIWVLSSNSLVKPVI</sequence>
<evidence type="ECO:0000313" key="2">
    <source>
        <dbReference type="Proteomes" id="UP000887540"/>
    </source>
</evidence>
<organism evidence="2 3">
    <name type="scientific">Acrobeloides nanus</name>
    <dbReference type="NCBI Taxonomy" id="290746"/>
    <lineage>
        <taxon>Eukaryota</taxon>
        <taxon>Metazoa</taxon>
        <taxon>Ecdysozoa</taxon>
        <taxon>Nematoda</taxon>
        <taxon>Chromadorea</taxon>
        <taxon>Rhabditida</taxon>
        <taxon>Tylenchina</taxon>
        <taxon>Cephalobomorpha</taxon>
        <taxon>Cephaloboidea</taxon>
        <taxon>Cephalobidae</taxon>
        <taxon>Acrobeloides</taxon>
    </lineage>
</organism>
<evidence type="ECO:0000313" key="3">
    <source>
        <dbReference type="WBParaSite" id="ACRNAN_scaffold2012.g22528.t1"/>
    </source>
</evidence>
<name>A0A914D962_9BILA</name>
<proteinExistence type="predicted"/>
<feature type="transmembrane region" description="Helical" evidence="1">
    <location>
        <begin position="31"/>
        <end position="54"/>
    </location>
</feature>
<dbReference type="Proteomes" id="UP000887540">
    <property type="component" value="Unplaced"/>
</dbReference>
<evidence type="ECO:0000256" key="1">
    <source>
        <dbReference type="SAM" id="Phobius"/>
    </source>
</evidence>
<dbReference type="AlphaFoldDB" id="A0A914D962"/>
<keyword evidence="2" id="KW-1185">Reference proteome</keyword>
<accession>A0A914D962</accession>
<protein>
    <submittedName>
        <fullName evidence="3">Uncharacterized protein</fullName>
    </submittedName>
</protein>
<keyword evidence="1" id="KW-0472">Membrane</keyword>
<reference evidence="3" key="1">
    <citation type="submission" date="2022-11" db="UniProtKB">
        <authorList>
            <consortium name="WormBaseParasite"/>
        </authorList>
    </citation>
    <scope>IDENTIFICATION</scope>
</reference>
<keyword evidence="1" id="KW-0812">Transmembrane</keyword>